<accession>A0A1W1WSH9</accession>
<feature type="region of interest" description="Disordered" evidence="1">
    <location>
        <begin position="1"/>
        <end position="23"/>
    </location>
</feature>
<reference evidence="4" key="1">
    <citation type="submission" date="2017-04" db="EMBL/GenBank/DDBJ databases">
        <authorList>
            <person name="Varghese N."/>
            <person name="Submissions S."/>
        </authorList>
    </citation>
    <scope>NUCLEOTIDE SEQUENCE [LARGE SCALE GENOMIC DNA]</scope>
    <source>
        <strain evidence="4">DSM 16512</strain>
    </source>
</reference>
<keyword evidence="2" id="KW-0472">Membrane</keyword>
<dbReference type="Proteomes" id="UP000192602">
    <property type="component" value="Unassembled WGS sequence"/>
</dbReference>
<evidence type="ECO:0000313" key="4">
    <source>
        <dbReference type="Proteomes" id="UP000192602"/>
    </source>
</evidence>
<evidence type="ECO:0000256" key="2">
    <source>
        <dbReference type="SAM" id="Phobius"/>
    </source>
</evidence>
<dbReference type="NCBIfam" id="NF041766">
    <property type="entry name" value="choice_anch_U"/>
    <property type="match status" value="1"/>
</dbReference>
<organism evidence="3 4">
    <name type="scientific">Nitratiruptor tergarcus DSM 16512</name>
    <dbReference type="NCBI Taxonomy" id="1069081"/>
    <lineage>
        <taxon>Bacteria</taxon>
        <taxon>Pseudomonadati</taxon>
        <taxon>Campylobacterota</taxon>
        <taxon>Epsilonproteobacteria</taxon>
        <taxon>Nautiliales</taxon>
        <taxon>Nitratiruptoraceae</taxon>
        <taxon>Nitratiruptor</taxon>
    </lineage>
</organism>
<proteinExistence type="predicted"/>
<dbReference type="RefSeq" id="WP_159445298.1">
    <property type="nucleotide sequence ID" value="NZ_FWWZ01000001.1"/>
</dbReference>
<dbReference type="STRING" id="1069081.SAMN05660197_0437"/>
<feature type="transmembrane region" description="Helical" evidence="2">
    <location>
        <begin position="184"/>
        <end position="203"/>
    </location>
</feature>
<sequence>VNGTLPGQEVNGTLPGQEVNGTLPGQEVNGTLPGQEVNGTFISIPLSLPGLEEQQKSLTVKVESGRLMDVKVVDNQPLDIPLPGGKKIELPYGIISFDLEVNNPGESTTVSLAYPYNPNIMGYIKKIDDQWFPIEANVRHDPDNNQTIISFTLVDGGVNDADGRVNGVIKDPGGPYIPQPQPSVTVPLSPLALGFLAALFGFAGSRKIRRN</sequence>
<dbReference type="InterPro" id="IPR053784">
    <property type="entry name" value="Choice_anch_U_dom"/>
</dbReference>
<name>A0A1W1WSH9_9BACT</name>
<evidence type="ECO:0000256" key="1">
    <source>
        <dbReference type="SAM" id="MobiDB-lite"/>
    </source>
</evidence>
<evidence type="ECO:0000313" key="3">
    <source>
        <dbReference type="EMBL" id="SMC08673.1"/>
    </source>
</evidence>
<gene>
    <name evidence="3" type="ORF">SAMN05660197_0437</name>
</gene>
<dbReference type="AlphaFoldDB" id="A0A1W1WSH9"/>
<keyword evidence="4" id="KW-1185">Reference proteome</keyword>
<keyword evidence="2" id="KW-0812">Transmembrane</keyword>
<feature type="non-terminal residue" evidence="3">
    <location>
        <position position="1"/>
    </location>
</feature>
<dbReference type="EMBL" id="FWWZ01000001">
    <property type="protein sequence ID" value="SMC08673.1"/>
    <property type="molecule type" value="Genomic_DNA"/>
</dbReference>
<keyword evidence="2" id="KW-1133">Transmembrane helix</keyword>
<protein>
    <submittedName>
        <fullName evidence="3">Uncharacterized protein</fullName>
    </submittedName>
</protein>